<evidence type="ECO:0000256" key="7">
    <source>
        <dbReference type="ARBA" id="ARBA00013173"/>
    </source>
</evidence>
<keyword evidence="10" id="KW-0479">Metal-binding</keyword>
<dbReference type="NCBIfam" id="TIGR00326">
    <property type="entry name" value="eubact_ribD"/>
    <property type="match status" value="1"/>
</dbReference>
<dbReference type="PROSITE" id="PS51747">
    <property type="entry name" value="CYT_DCMP_DEAMINASES_2"/>
    <property type="match status" value="1"/>
</dbReference>
<dbReference type="Pfam" id="PF01872">
    <property type="entry name" value="RibD_C"/>
    <property type="match status" value="1"/>
</dbReference>
<evidence type="ECO:0000256" key="14">
    <source>
        <dbReference type="ARBA" id="ARBA00023268"/>
    </source>
</evidence>
<dbReference type="PANTHER" id="PTHR38011">
    <property type="entry name" value="DIHYDROFOLATE REDUCTASE FAMILY PROTEIN (AFU_ORTHOLOGUE AFUA_8G06820)"/>
    <property type="match status" value="1"/>
</dbReference>
<dbReference type="EC" id="3.5.4.26" evidence="6"/>
<dbReference type="SUPFAM" id="SSF53927">
    <property type="entry name" value="Cytidine deaminase-like"/>
    <property type="match status" value="1"/>
</dbReference>
<dbReference type="Proteomes" id="UP000507140">
    <property type="component" value="Unassembled WGS sequence"/>
</dbReference>
<dbReference type="SUPFAM" id="SSF53597">
    <property type="entry name" value="Dihydrofolate reductase-like"/>
    <property type="match status" value="1"/>
</dbReference>
<organism evidence="16 17">
    <name type="scientific">Achromobacter mucicolens</name>
    <dbReference type="NCBI Taxonomy" id="1389922"/>
    <lineage>
        <taxon>Bacteria</taxon>
        <taxon>Pseudomonadati</taxon>
        <taxon>Pseudomonadota</taxon>
        <taxon>Betaproteobacteria</taxon>
        <taxon>Burkholderiales</taxon>
        <taxon>Alcaligenaceae</taxon>
        <taxon>Achromobacter</taxon>
    </lineage>
</organism>
<dbReference type="InterPro" id="IPR004794">
    <property type="entry name" value="Eubact_RibD"/>
</dbReference>
<keyword evidence="12" id="KW-0521">NADP</keyword>
<sequence>MDSRGTPLFLLRTGSAASAIRDGGQPKTDIRFLARRHGGKAGRDGAGGHTIARMDISRDSDDLFWMRRALALAQTVMTTTAPNPRVGCVIVRDGRVLGEGATQPPGGPHAEICALRDAQSRGESVAGSTLYVTLEPCSHFGRTPPCVDAVLAARPARVVVAMGDPNPLVNGQGLARLRDAGIAVTTGVCREEALAVNAGFISRMSRGLPWVWMKMAASLDGRSALHNGMSQWITGPEARADGHRWRARSCVVLTGMGTVLKDDPQLNVRDVQTPRQPRKAVVDGRFEIPETARLFDGAQVIVFTAREDAAKAARLADKNARVVCLPGTEPGRVDLPAMMRWMAAEQFNEVHVEAGAGLSGALVSAGCVDELLLYLAPVLLGDAAGMVRLPMLEHLDAARRYEFTDAVRVGADLCVRARVAGTWRQLMESVALPALS</sequence>
<dbReference type="InterPro" id="IPR002125">
    <property type="entry name" value="CMP_dCMP_dom"/>
</dbReference>
<comment type="pathway">
    <text evidence="2">Cofactor biosynthesis; riboflavin biosynthesis; 5-amino-6-(D-ribitylamino)uracil from GTP: step 2/4.</text>
</comment>
<dbReference type="InterPro" id="IPR016193">
    <property type="entry name" value="Cytidine_deaminase-like"/>
</dbReference>
<keyword evidence="11" id="KW-0862">Zinc</keyword>
<dbReference type="EMBL" id="CADIKR010000007">
    <property type="protein sequence ID" value="CAB3906318.1"/>
    <property type="molecule type" value="Genomic_DNA"/>
</dbReference>
<evidence type="ECO:0000256" key="4">
    <source>
        <dbReference type="ARBA" id="ARBA00005259"/>
    </source>
</evidence>
<keyword evidence="14" id="KW-0511">Multifunctional enzyme</keyword>
<evidence type="ECO:0000313" key="17">
    <source>
        <dbReference type="Proteomes" id="UP000507140"/>
    </source>
</evidence>
<evidence type="ECO:0000256" key="2">
    <source>
        <dbReference type="ARBA" id="ARBA00004882"/>
    </source>
</evidence>
<evidence type="ECO:0000256" key="5">
    <source>
        <dbReference type="ARBA" id="ARBA00007417"/>
    </source>
</evidence>
<dbReference type="Gene3D" id="3.40.430.10">
    <property type="entry name" value="Dihydrofolate Reductase, subunit A"/>
    <property type="match status" value="1"/>
</dbReference>
<comment type="similarity">
    <text evidence="5">In the C-terminal section; belongs to the HTP reductase family.</text>
</comment>
<proteinExistence type="inferred from homology"/>
<evidence type="ECO:0000256" key="13">
    <source>
        <dbReference type="ARBA" id="ARBA00023002"/>
    </source>
</evidence>
<dbReference type="PROSITE" id="PS00903">
    <property type="entry name" value="CYT_DCMP_DEAMINASES_1"/>
    <property type="match status" value="1"/>
</dbReference>
<feature type="domain" description="CMP/dCMP-type deaminase" evidence="15">
    <location>
        <begin position="60"/>
        <end position="185"/>
    </location>
</feature>
<evidence type="ECO:0000256" key="6">
    <source>
        <dbReference type="ARBA" id="ARBA00012766"/>
    </source>
</evidence>
<evidence type="ECO:0000256" key="3">
    <source>
        <dbReference type="ARBA" id="ARBA00004910"/>
    </source>
</evidence>
<evidence type="ECO:0000256" key="11">
    <source>
        <dbReference type="ARBA" id="ARBA00022833"/>
    </source>
</evidence>
<name>A0ABM8LJA0_9BURK</name>
<keyword evidence="13" id="KW-0560">Oxidoreductase</keyword>
<evidence type="ECO:0000256" key="9">
    <source>
        <dbReference type="ARBA" id="ARBA00022619"/>
    </source>
</evidence>
<dbReference type="InterPro" id="IPR016192">
    <property type="entry name" value="APOBEC/CMP_deaminase_Zn-bd"/>
</dbReference>
<dbReference type="PANTHER" id="PTHR38011:SF7">
    <property type="entry name" value="2,5-DIAMINO-6-RIBOSYLAMINO-4(3H)-PYRIMIDINONE 5'-PHOSPHATE REDUCTASE"/>
    <property type="match status" value="1"/>
</dbReference>
<gene>
    <name evidence="16" type="primary">ribD</name>
    <name evidence="16" type="ORF">LMG3415_04730</name>
</gene>
<dbReference type="Gene3D" id="3.40.140.10">
    <property type="entry name" value="Cytidine Deaminase, domain 2"/>
    <property type="match status" value="1"/>
</dbReference>
<keyword evidence="17" id="KW-1185">Reference proteome</keyword>
<comment type="pathway">
    <text evidence="3">Cofactor biosynthesis; riboflavin biosynthesis; 5-amino-6-(D-ribitylamino)uracil from GTP: step 3/4.</text>
</comment>
<dbReference type="CDD" id="cd01284">
    <property type="entry name" value="Riboflavin_deaminase-reductase"/>
    <property type="match status" value="1"/>
</dbReference>
<dbReference type="InterPro" id="IPR002734">
    <property type="entry name" value="RibDG_C"/>
</dbReference>
<accession>A0ABM8LJA0</accession>
<reference evidence="16 17" key="1">
    <citation type="submission" date="2020-04" db="EMBL/GenBank/DDBJ databases">
        <authorList>
            <person name="De Canck E."/>
        </authorList>
    </citation>
    <scope>NUCLEOTIDE SEQUENCE [LARGE SCALE GENOMIC DNA]</scope>
    <source>
        <strain evidence="16 17">LMG 3415</strain>
    </source>
</reference>
<dbReference type="InterPro" id="IPR011549">
    <property type="entry name" value="RibD_C"/>
</dbReference>
<dbReference type="EC" id="1.1.1.193" evidence="7"/>
<evidence type="ECO:0000256" key="10">
    <source>
        <dbReference type="ARBA" id="ARBA00022723"/>
    </source>
</evidence>
<evidence type="ECO:0000259" key="15">
    <source>
        <dbReference type="PROSITE" id="PS51747"/>
    </source>
</evidence>
<dbReference type="NCBIfam" id="TIGR00227">
    <property type="entry name" value="ribD_Cterm"/>
    <property type="match status" value="1"/>
</dbReference>
<comment type="function">
    <text evidence="1">Converts 2,5-diamino-6-(ribosylamino)-4(3h)-pyrimidinone 5'-phosphate into 5-amino-6-(ribosylamino)-2,4(1h,3h)-pyrimidinedione 5'-phosphate.</text>
</comment>
<evidence type="ECO:0000256" key="8">
    <source>
        <dbReference type="ARBA" id="ARBA00019930"/>
    </source>
</evidence>
<evidence type="ECO:0000256" key="12">
    <source>
        <dbReference type="ARBA" id="ARBA00022857"/>
    </source>
</evidence>
<keyword evidence="9" id="KW-0686">Riboflavin biosynthesis</keyword>
<comment type="similarity">
    <text evidence="4">In the N-terminal section; belongs to the cytidine and deoxycytidylate deaminase family.</text>
</comment>
<dbReference type="Pfam" id="PF00383">
    <property type="entry name" value="dCMP_cyt_deam_1"/>
    <property type="match status" value="1"/>
</dbReference>
<comment type="caution">
    <text evidence="16">The sequence shown here is derived from an EMBL/GenBank/DDBJ whole genome shotgun (WGS) entry which is preliminary data.</text>
</comment>
<dbReference type="InterPro" id="IPR050765">
    <property type="entry name" value="Riboflavin_Biosynth_HTPR"/>
</dbReference>
<evidence type="ECO:0000256" key="1">
    <source>
        <dbReference type="ARBA" id="ARBA00002151"/>
    </source>
</evidence>
<protein>
    <recommendedName>
        <fullName evidence="8">Riboflavin biosynthesis protein RibD</fullName>
        <ecNumber evidence="7">1.1.1.193</ecNumber>
        <ecNumber evidence="6">3.5.4.26</ecNumber>
    </recommendedName>
</protein>
<dbReference type="InterPro" id="IPR024072">
    <property type="entry name" value="DHFR-like_dom_sf"/>
</dbReference>
<evidence type="ECO:0000313" key="16">
    <source>
        <dbReference type="EMBL" id="CAB3906318.1"/>
    </source>
</evidence>